<proteinExistence type="predicted"/>
<feature type="compositionally biased region" description="Low complexity" evidence="1">
    <location>
        <begin position="39"/>
        <end position="61"/>
    </location>
</feature>
<protein>
    <submittedName>
        <fullName evidence="3">Metalloprotease</fullName>
    </submittedName>
</protein>
<dbReference type="SUPFAM" id="SSF55486">
    <property type="entry name" value="Metalloproteases ('zincins'), catalytic domain"/>
    <property type="match status" value="1"/>
</dbReference>
<dbReference type="Proteomes" id="UP001213504">
    <property type="component" value="Chromosome"/>
</dbReference>
<evidence type="ECO:0000313" key="4">
    <source>
        <dbReference type="Proteomes" id="UP001152308"/>
    </source>
</evidence>
<evidence type="ECO:0000256" key="1">
    <source>
        <dbReference type="SAM" id="MobiDB-lite"/>
    </source>
</evidence>
<evidence type="ECO:0000313" key="3">
    <source>
        <dbReference type="EMBL" id="WFP26515.1"/>
    </source>
</evidence>
<sequence length="327" mass="34222">MIDRRGPLAMRWAVALAAVVTLTVGSGCALIPSENSGESRPSSASTSSAPSPTPSRSTDPTGDADAAQCRPDDCPKLPTPTAELMTSGVTPANVDTAVPDYLTTLLDDLDQTWGGWFDELGWGDPAPGRVLIESGTSFATECIAGDEDSNPVPIPSDEANAFFCGVDTEPNGEGTPTEGSIVLPVDTFAAIWDGNVFGVPSPIVGDFTAAIVVAHEYGHNVVFRMAEAFDIPDSRLPAGKNSELIADCLAANWGATAYQRDALGAREILQVATLLPIIGDTGGASGHGSARERAVALTVGLTGPQFNRQGQPVDCIERYWPEFFEVE</sequence>
<dbReference type="EMBL" id="JAKJLQ010000002">
    <property type="protein sequence ID" value="MDF6099991.1"/>
    <property type="molecule type" value="Genomic_DNA"/>
</dbReference>
<dbReference type="Proteomes" id="UP001152308">
    <property type="component" value="Unassembled WGS sequence"/>
</dbReference>
<keyword evidence="3" id="KW-0378">Hydrolase</keyword>
<reference evidence="2" key="2">
    <citation type="submission" date="2022-01" db="EMBL/GenBank/DDBJ databases">
        <authorList>
            <person name="Sanchez-Suarez J."/>
            <person name="Villamil L."/>
            <person name="Diaz L.E."/>
        </authorList>
    </citation>
    <scope>NUCLEOTIDE SEQUENCE</scope>
    <source>
        <strain evidence="2">EUFUS-Z928</strain>
    </source>
</reference>
<dbReference type="PROSITE" id="PS51257">
    <property type="entry name" value="PROKAR_LIPOPROTEIN"/>
    <property type="match status" value="1"/>
</dbReference>
<reference evidence="3" key="3">
    <citation type="submission" date="2023-04" db="EMBL/GenBank/DDBJ databases">
        <title>Complete genome sequence of a phthalic acid esters degrading bacterial strain.</title>
        <authorList>
            <person name="Weng L."/>
            <person name="Jia Y."/>
            <person name="Ren L."/>
        </authorList>
    </citation>
    <scope>NUCLEOTIDE SEQUENCE</scope>
    <source>
        <strain evidence="3">RL-LY01</strain>
    </source>
</reference>
<dbReference type="GO" id="GO:0008237">
    <property type="term" value="F:metallopeptidase activity"/>
    <property type="evidence" value="ECO:0007669"/>
    <property type="project" value="UniProtKB-KW"/>
</dbReference>
<keyword evidence="3" id="KW-0645">Protease</keyword>
<feature type="region of interest" description="Disordered" evidence="1">
    <location>
        <begin position="33"/>
        <end position="86"/>
    </location>
</feature>
<evidence type="ECO:0000313" key="2">
    <source>
        <dbReference type="EMBL" id="MDF6099991.1"/>
    </source>
</evidence>
<dbReference type="RefSeq" id="WP_231632652.1">
    <property type="nucleotide sequence ID" value="NZ_CP121270.1"/>
</dbReference>
<evidence type="ECO:0000313" key="5">
    <source>
        <dbReference type="Proteomes" id="UP001213504"/>
    </source>
</evidence>
<name>A0AAX3TC20_9ACTN</name>
<accession>A0AAX3TC20</accession>
<gene>
    <name evidence="2" type="ORF">L2299_02885</name>
    <name evidence="3" type="ORF">P9A14_08495</name>
</gene>
<reference evidence="2" key="1">
    <citation type="journal article" date="2022" name="Data Brief">
        <title>Draft genome sequence data of Gordonia hongkongensis strain EUFUS-Z928 isolated from the octocoral Eunicea fusca.</title>
        <authorList>
            <person name="Sanchez-Suarez J."/>
            <person name="Diaz L."/>
            <person name="Melo-Bolivar J."/>
            <person name="Villamil L."/>
        </authorList>
    </citation>
    <scope>NUCLEOTIDE SEQUENCE</scope>
    <source>
        <strain evidence="2">EUFUS-Z928</strain>
    </source>
</reference>
<dbReference type="EMBL" id="CP121270">
    <property type="protein sequence ID" value="WFP26515.1"/>
    <property type="molecule type" value="Genomic_DNA"/>
</dbReference>
<keyword evidence="4" id="KW-1185">Reference proteome</keyword>
<dbReference type="AlphaFoldDB" id="A0AAX3TC20"/>
<keyword evidence="3" id="KW-0482">Metalloprotease</keyword>
<organism evidence="3 5">
    <name type="scientific">Gordonia hongkongensis</name>
    <dbReference type="NCBI Taxonomy" id="1701090"/>
    <lineage>
        <taxon>Bacteria</taxon>
        <taxon>Bacillati</taxon>
        <taxon>Actinomycetota</taxon>
        <taxon>Actinomycetes</taxon>
        <taxon>Mycobacteriales</taxon>
        <taxon>Gordoniaceae</taxon>
        <taxon>Gordonia</taxon>
    </lineage>
</organism>